<dbReference type="eggNOG" id="COG0619">
    <property type="taxonomic scope" value="Bacteria"/>
</dbReference>
<evidence type="ECO:0000313" key="7">
    <source>
        <dbReference type="EMBL" id="ACS81258.1"/>
    </source>
</evidence>
<feature type="transmembrane region" description="Helical" evidence="6">
    <location>
        <begin position="68"/>
        <end position="84"/>
    </location>
</feature>
<keyword evidence="8" id="KW-1185">Reference proteome</keyword>
<comment type="subcellular location">
    <subcellularLocation>
        <location evidence="1">Cell membrane</location>
        <topology evidence="1">Multi-pass membrane protein</topology>
    </subcellularLocation>
</comment>
<keyword evidence="3 6" id="KW-0812">Transmembrane</keyword>
<evidence type="ECO:0000256" key="6">
    <source>
        <dbReference type="SAM" id="Phobius"/>
    </source>
</evidence>
<dbReference type="InterPro" id="IPR051611">
    <property type="entry name" value="ECF_transporter_component"/>
</dbReference>
<name>C6C257_MARSD</name>
<dbReference type="HOGENOM" id="CLU_056469_1_3_7"/>
<sequence>MQQLTEPFAYGNSIIHSMHPGFRLACAFLFSLAGALVTNLAAATSVLAAGIIFAIAARLSLSNLLKRLLIVNFFILFLWIFLPFSRSGEPLFNIGPLTATLEGIIYTAIITLKSNGVILAMTALISTMEVQTLGAAMQSLKLPDKLCRLLLFSWRYVHVMSMEYNRMRRAAAMRAFSPRTDFRTYRTYAWLMGMLLVRSMDRAHRVWQAMLCRGFDGTFHTLTTFSTGKRDIALLLATLGCITTFIFLEFNKIEVLL</sequence>
<evidence type="ECO:0000313" key="8">
    <source>
        <dbReference type="Proteomes" id="UP000002601"/>
    </source>
</evidence>
<reference evidence="7 8" key="1">
    <citation type="submission" date="2009-06" db="EMBL/GenBank/DDBJ databases">
        <title>Complete sequence of Desulfovibrio salexigens DSM 2638.</title>
        <authorList>
            <consortium name="US DOE Joint Genome Institute"/>
            <person name="Lucas S."/>
            <person name="Copeland A."/>
            <person name="Lapidus A."/>
            <person name="Glavina del Rio T."/>
            <person name="Tice H."/>
            <person name="Bruce D."/>
            <person name="Goodwin L."/>
            <person name="Pitluck S."/>
            <person name="Munk A.C."/>
            <person name="Brettin T."/>
            <person name="Detter J.C."/>
            <person name="Han C."/>
            <person name="Tapia R."/>
            <person name="Larimer F."/>
            <person name="Land M."/>
            <person name="Hauser L."/>
            <person name="Kyrpides N."/>
            <person name="Anderson I."/>
            <person name="Wall J.D."/>
            <person name="Arkin A.P."/>
            <person name="Dehal P."/>
            <person name="Chivian D."/>
            <person name="Giles B."/>
            <person name="Hazen T.C."/>
        </authorList>
    </citation>
    <scope>NUCLEOTIDE SEQUENCE [LARGE SCALE GENOMIC DNA]</scope>
    <source>
        <strain evidence="8">ATCC 14822 / DSM 2638 / NCIMB 8403 / VKM B-1763</strain>
    </source>
</reference>
<dbReference type="CDD" id="cd16914">
    <property type="entry name" value="EcfT"/>
    <property type="match status" value="1"/>
</dbReference>
<dbReference type="Proteomes" id="UP000002601">
    <property type="component" value="Chromosome"/>
</dbReference>
<accession>C6C257</accession>
<dbReference type="STRING" id="526222.Desal_3207"/>
<proteinExistence type="predicted"/>
<dbReference type="InterPro" id="IPR012809">
    <property type="entry name" value="ECF_CbiQ"/>
</dbReference>
<keyword evidence="5 6" id="KW-0472">Membrane</keyword>
<dbReference type="GO" id="GO:0043190">
    <property type="term" value="C:ATP-binding cassette (ABC) transporter complex"/>
    <property type="evidence" value="ECO:0007669"/>
    <property type="project" value="InterPro"/>
</dbReference>
<evidence type="ECO:0000256" key="5">
    <source>
        <dbReference type="ARBA" id="ARBA00023136"/>
    </source>
</evidence>
<dbReference type="Pfam" id="PF02361">
    <property type="entry name" value="CbiQ"/>
    <property type="match status" value="1"/>
</dbReference>
<protein>
    <submittedName>
        <fullName evidence="7">Cobalt ABC transporter, inner membrane subunit CbiQ</fullName>
    </submittedName>
</protein>
<dbReference type="OrthoDB" id="4533at2"/>
<dbReference type="EMBL" id="CP001649">
    <property type="protein sequence ID" value="ACS81258.1"/>
    <property type="molecule type" value="Genomic_DNA"/>
</dbReference>
<dbReference type="KEGG" id="dsa:Desal_3207"/>
<dbReference type="PANTHER" id="PTHR34857">
    <property type="entry name" value="SLL0384 PROTEIN"/>
    <property type="match status" value="1"/>
</dbReference>
<dbReference type="RefSeq" id="WP_015853074.1">
    <property type="nucleotide sequence ID" value="NC_012881.1"/>
</dbReference>
<evidence type="ECO:0000256" key="4">
    <source>
        <dbReference type="ARBA" id="ARBA00022989"/>
    </source>
</evidence>
<keyword evidence="4 6" id="KW-1133">Transmembrane helix</keyword>
<dbReference type="NCBIfam" id="TIGR02454">
    <property type="entry name" value="ECF_T_CbiQ"/>
    <property type="match status" value="1"/>
</dbReference>
<dbReference type="PANTHER" id="PTHR34857:SF2">
    <property type="entry name" value="SLL0384 PROTEIN"/>
    <property type="match status" value="1"/>
</dbReference>
<dbReference type="AlphaFoldDB" id="C6C257"/>
<evidence type="ECO:0000256" key="3">
    <source>
        <dbReference type="ARBA" id="ARBA00022692"/>
    </source>
</evidence>
<dbReference type="InterPro" id="IPR003339">
    <property type="entry name" value="ABC/ECF_trnsptr_transmembrane"/>
</dbReference>
<organism evidence="7 8">
    <name type="scientific">Maridesulfovibrio salexigens (strain ATCC 14822 / DSM 2638 / NCIMB 8403 / VKM B-1763)</name>
    <name type="common">Desulfovibrio salexigens</name>
    <dbReference type="NCBI Taxonomy" id="526222"/>
    <lineage>
        <taxon>Bacteria</taxon>
        <taxon>Pseudomonadati</taxon>
        <taxon>Thermodesulfobacteriota</taxon>
        <taxon>Desulfovibrionia</taxon>
        <taxon>Desulfovibrionales</taxon>
        <taxon>Desulfovibrionaceae</taxon>
        <taxon>Maridesulfovibrio</taxon>
    </lineage>
</organism>
<feature type="transmembrane region" description="Helical" evidence="6">
    <location>
        <begin position="232"/>
        <end position="250"/>
    </location>
</feature>
<keyword evidence="2" id="KW-1003">Cell membrane</keyword>
<evidence type="ECO:0000256" key="1">
    <source>
        <dbReference type="ARBA" id="ARBA00004651"/>
    </source>
</evidence>
<feature type="transmembrane region" description="Helical" evidence="6">
    <location>
        <begin position="27"/>
        <end position="56"/>
    </location>
</feature>
<evidence type="ECO:0000256" key="2">
    <source>
        <dbReference type="ARBA" id="ARBA00022475"/>
    </source>
</evidence>
<gene>
    <name evidence="7" type="ordered locus">Desal_3207</name>
</gene>
<dbReference type="GO" id="GO:0006824">
    <property type="term" value="P:cobalt ion transport"/>
    <property type="evidence" value="ECO:0007669"/>
    <property type="project" value="InterPro"/>
</dbReference>
<feature type="transmembrane region" description="Helical" evidence="6">
    <location>
        <begin position="104"/>
        <end position="125"/>
    </location>
</feature>